<comment type="caution">
    <text evidence="2">The sequence shown here is derived from an EMBL/GenBank/DDBJ whole genome shotgun (WGS) entry which is preliminary data.</text>
</comment>
<evidence type="ECO:0000313" key="2">
    <source>
        <dbReference type="EMBL" id="PPQ73850.1"/>
    </source>
</evidence>
<protein>
    <submittedName>
        <fullName evidence="2">Uncharacterized protein</fullName>
    </submittedName>
</protein>
<feature type="region of interest" description="Disordered" evidence="1">
    <location>
        <begin position="46"/>
        <end position="78"/>
    </location>
</feature>
<name>A0A409W5P9_9AGAR</name>
<dbReference type="InParanoid" id="A0A409W5P9"/>
<reference evidence="2 3" key="1">
    <citation type="journal article" date="2018" name="Evol. Lett.">
        <title>Horizontal gene cluster transfer increased hallucinogenic mushroom diversity.</title>
        <authorList>
            <person name="Reynolds H.T."/>
            <person name="Vijayakumar V."/>
            <person name="Gluck-Thaler E."/>
            <person name="Korotkin H.B."/>
            <person name="Matheny P.B."/>
            <person name="Slot J.C."/>
        </authorList>
    </citation>
    <scope>NUCLEOTIDE SEQUENCE [LARGE SCALE GENOMIC DNA]</scope>
    <source>
        <strain evidence="2 3">SRW20</strain>
    </source>
</reference>
<accession>A0A409W5P9</accession>
<evidence type="ECO:0000313" key="3">
    <source>
        <dbReference type="Proteomes" id="UP000284706"/>
    </source>
</evidence>
<dbReference type="Proteomes" id="UP000284706">
    <property type="component" value="Unassembled WGS sequence"/>
</dbReference>
<proteinExistence type="predicted"/>
<organism evidence="2 3">
    <name type="scientific">Gymnopilus dilepis</name>
    <dbReference type="NCBI Taxonomy" id="231916"/>
    <lineage>
        <taxon>Eukaryota</taxon>
        <taxon>Fungi</taxon>
        <taxon>Dikarya</taxon>
        <taxon>Basidiomycota</taxon>
        <taxon>Agaricomycotina</taxon>
        <taxon>Agaricomycetes</taxon>
        <taxon>Agaricomycetidae</taxon>
        <taxon>Agaricales</taxon>
        <taxon>Agaricineae</taxon>
        <taxon>Hymenogastraceae</taxon>
        <taxon>Gymnopilus</taxon>
    </lineage>
</organism>
<evidence type="ECO:0000256" key="1">
    <source>
        <dbReference type="SAM" id="MobiDB-lite"/>
    </source>
</evidence>
<dbReference type="AlphaFoldDB" id="A0A409W5P9"/>
<sequence length="96" mass="10520">MVIIKESKVKRKGQKGTEQDPSIAGAFVREVGDAWRTVRRCWNRLLDRRPEASEGTNGGHGGSSRQGQDGVDDGVAAVSNTVRGIGPLELDPEWYR</sequence>
<dbReference type="EMBL" id="NHYE01005380">
    <property type="protein sequence ID" value="PPQ73850.1"/>
    <property type="molecule type" value="Genomic_DNA"/>
</dbReference>
<keyword evidence="3" id="KW-1185">Reference proteome</keyword>
<gene>
    <name evidence="2" type="ORF">CVT26_012185</name>
</gene>